<dbReference type="STRING" id="1108595.BKX93_14305"/>
<dbReference type="InterPro" id="IPR000644">
    <property type="entry name" value="CBS_dom"/>
</dbReference>
<proteinExistence type="predicted"/>
<dbReference type="Gene3D" id="3.10.580.10">
    <property type="entry name" value="CBS-domain"/>
    <property type="match status" value="1"/>
</dbReference>
<dbReference type="Pfam" id="PF00571">
    <property type="entry name" value="CBS"/>
    <property type="match status" value="1"/>
</dbReference>
<keyword evidence="1" id="KW-0129">CBS domain</keyword>
<dbReference type="AlphaFoldDB" id="A0A1D9LIE2"/>
<accession>A0A1D9LIE2</accession>
<dbReference type="KEGG" id="cvc:BKX93_14305"/>
<dbReference type="GO" id="GO:0016301">
    <property type="term" value="F:kinase activity"/>
    <property type="evidence" value="ECO:0007669"/>
    <property type="project" value="UniProtKB-KW"/>
</dbReference>
<keyword evidence="3" id="KW-0418">Kinase</keyword>
<feature type="domain" description="CBS" evidence="2">
    <location>
        <begin position="40"/>
        <end position="101"/>
    </location>
</feature>
<reference evidence="3 4" key="1">
    <citation type="submission" date="2016-10" db="EMBL/GenBank/DDBJ databases">
        <title>Chromobacterium muskegensis sp. nov., an insecticidal bacterium isolated from Sphagnum bogs.</title>
        <authorList>
            <person name="Sparks M.E."/>
            <person name="Blackburn M.B."/>
            <person name="Gundersen-Rindal D.E."/>
            <person name="Mitchell A."/>
            <person name="Farrar R."/>
            <person name="Kuhar D."/>
        </authorList>
    </citation>
    <scope>NUCLEOTIDE SEQUENCE [LARGE SCALE GENOMIC DNA]</scope>
    <source>
        <strain evidence="3 4">21-1</strain>
    </source>
</reference>
<dbReference type="RefSeq" id="WP_046166970.1">
    <property type="nucleotide sequence ID" value="NZ_CP017707.1"/>
</dbReference>
<evidence type="ECO:0000313" key="4">
    <source>
        <dbReference type="Proteomes" id="UP000178776"/>
    </source>
</evidence>
<dbReference type="InterPro" id="IPR046342">
    <property type="entry name" value="CBS_dom_sf"/>
</dbReference>
<dbReference type="SUPFAM" id="SSF54631">
    <property type="entry name" value="CBS-domain pair"/>
    <property type="match status" value="1"/>
</dbReference>
<keyword evidence="3" id="KW-0808">Transferase</keyword>
<evidence type="ECO:0000256" key="1">
    <source>
        <dbReference type="PROSITE-ProRule" id="PRU00703"/>
    </source>
</evidence>
<organism evidence="3 4">
    <name type="scientific">Chromobacterium vaccinii</name>
    <dbReference type="NCBI Taxonomy" id="1108595"/>
    <lineage>
        <taxon>Bacteria</taxon>
        <taxon>Pseudomonadati</taxon>
        <taxon>Pseudomonadota</taxon>
        <taxon>Betaproteobacteria</taxon>
        <taxon>Neisseriales</taxon>
        <taxon>Chromobacteriaceae</taxon>
        <taxon>Chromobacterium</taxon>
    </lineage>
</organism>
<protein>
    <submittedName>
        <fullName evidence="3">Histidine kinase</fullName>
    </submittedName>
</protein>
<name>A0A1D9LIE2_9NEIS</name>
<dbReference type="PROSITE" id="PS51371">
    <property type="entry name" value="CBS"/>
    <property type="match status" value="1"/>
</dbReference>
<gene>
    <name evidence="3" type="ORF">BKX93_14305</name>
</gene>
<dbReference type="EMBL" id="CP017707">
    <property type="protein sequence ID" value="AOZ51046.1"/>
    <property type="molecule type" value="Genomic_DNA"/>
</dbReference>
<dbReference type="SMART" id="SM00116">
    <property type="entry name" value="CBS"/>
    <property type="match status" value="1"/>
</dbReference>
<evidence type="ECO:0000259" key="2">
    <source>
        <dbReference type="PROSITE" id="PS51371"/>
    </source>
</evidence>
<sequence>MAKDFSPLPTLTLPRTTDLVRLDQRPHPPIGVDSPALSVMTDLKLVNPIGIRADADLREAHQRMVSHGIRLLFVHDDDDSLLGLVTAVDLLGERPIQCMKEHGKHYADIQVSDVMTPRGRLDALSLADVAAANVGQLVATMQHLGRQHALVVEVNPSNGHHELCGLFSTSHMARLLGQPLSFIRVPQALSEIQYSLLHAG</sequence>
<evidence type="ECO:0000313" key="3">
    <source>
        <dbReference type="EMBL" id="AOZ51046.1"/>
    </source>
</evidence>
<dbReference type="GeneID" id="68842377"/>
<dbReference type="Proteomes" id="UP000178776">
    <property type="component" value="Chromosome"/>
</dbReference>